<evidence type="ECO:0008006" key="3">
    <source>
        <dbReference type="Google" id="ProtNLM"/>
    </source>
</evidence>
<evidence type="ECO:0000313" key="1">
    <source>
        <dbReference type="EMBL" id="MBA4613491.1"/>
    </source>
</evidence>
<proteinExistence type="predicted"/>
<dbReference type="RefSeq" id="WP_181761682.1">
    <property type="nucleotide sequence ID" value="NZ_BMCR01000007.1"/>
</dbReference>
<accession>A0A838XWS6</accession>
<gene>
    <name evidence="1" type="ORF">H1W37_17670</name>
</gene>
<dbReference type="Proteomes" id="UP000559404">
    <property type="component" value="Unassembled WGS sequence"/>
</dbReference>
<comment type="caution">
    <text evidence="1">The sequence shown here is derived from an EMBL/GenBank/DDBJ whole genome shotgun (WGS) entry which is preliminary data.</text>
</comment>
<keyword evidence="2" id="KW-1185">Reference proteome</keyword>
<reference evidence="1 2" key="2">
    <citation type="submission" date="2020-08" db="EMBL/GenBank/DDBJ databases">
        <title>Stappia taiwanensis sp. nov., isolated from a coastal thermal spring.</title>
        <authorList>
            <person name="Kampfer P."/>
        </authorList>
    </citation>
    <scope>NUCLEOTIDE SEQUENCE [LARGE SCALE GENOMIC DNA]</scope>
    <source>
        <strain evidence="1 2">DSM 23284</strain>
    </source>
</reference>
<sequence length="210" mass="23305">MVKSDRADDFQRYIEAAGDALLAAMSVYDLATAANKMTSFDCVGDGNDAWKTGPFLSAGNGEVPIDRSRPYCLMISKEFSVSSTLVIGPNPEVSSNGGVRIPSPDIGNAEKTISKLIIIEQFEIFKDFWVKYDGPYNAKQNKKWRGRNFDDVLDRLETLTNRRNELVHNDPCEPPKIREAIDFYYGLRTASEKLVAAPATAGSALRSLMR</sequence>
<organism evidence="1 2">
    <name type="scientific">Stappia taiwanensis</name>
    <dbReference type="NCBI Taxonomy" id="992267"/>
    <lineage>
        <taxon>Bacteria</taxon>
        <taxon>Pseudomonadati</taxon>
        <taxon>Pseudomonadota</taxon>
        <taxon>Alphaproteobacteria</taxon>
        <taxon>Hyphomicrobiales</taxon>
        <taxon>Stappiaceae</taxon>
        <taxon>Stappia</taxon>
    </lineage>
</organism>
<protein>
    <recommendedName>
        <fullName evidence="3">RiboL-PSP-HEPN domain-containing protein</fullName>
    </recommendedName>
</protein>
<name>A0A838XWS6_9HYPH</name>
<evidence type="ECO:0000313" key="2">
    <source>
        <dbReference type="Proteomes" id="UP000559404"/>
    </source>
</evidence>
<dbReference type="EMBL" id="JACEON010000019">
    <property type="protein sequence ID" value="MBA4613491.1"/>
    <property type="molecule type" value="Genomic_DNA"/>
</dbReference>
<reference evidence="1 2" key="1">
    <citation type="submission" date="2020-07" db="EMBL/GenBank/DDBJ databases">
        <authorList>
            <person name="Li M."/>
        </authorList>
    </citation>
    <scope>NUCLEOTIDE SEQUENCE [LARGE SCALE GENOMIC DNA]</scope>
    <source>
        <strain evidence="1 2">DSM 23284</strain>
    </source>
</reference>
<dbReference type="AlphaFoldDB" id="A0A838XWS6"/>